<accession>A0A3Q3QX58</accession>
<dbReference type="PANTHER" id="PTHR46481:SF9">
    <property type="entry name" value="ZINC FINGER BED DOMAIN-CONTAINING PROTEIN 1-LIKE"/>
    <property type="match status" value="1"/>
</dbReference>
<reference evidence="3" key="2">
    <citation type="submission" date="2025-09" db="UniProtKB">
        <authorList>
            <consortium name="Ensembl"/>
        </authorList>
    </citation>
    <scope>IDENTIFICATION</scope>
</reference>
<dbReference type="Pfam" id="PF05699">
    <property type="entry name" value="Dimer_Tnp_hAT"/>
    <property type="match status" value="1"/>
</dbReference>
<evidence type="ECO:0000259" key="2">
    <source>
        <dbReference type="Pfam" id="PF05699"/>
    </source>
</evidence>
<dbReference type="SUPFAM" id="SSF53098">
    <property type="entry name" value="Ribonuclease H-like"/>
    <property type="match status" value="1"/>
</dbReference>
<evidence type="ECO:0000256" key="1">
    <source>
        <dbReference type="SAM" id="Phobius"/>
    </source>
</evidence>
<protein>
    <recommendedName>
        <fullName evidence="2">HAT C-terminal dimerisation domain-containing protein</fullName>
    </recommendedName>
</protein>
<dbReference type="GO" id="GO:0046983">
    <property type="term" value="F:protein dimerization activity"/>
    <property type="evidence" value="ECO:0007669"/>
    <property type="project" value="InterPro"/>
</dbReference>
<dbReference type="InterPro" id="IPR052035">
    <property type="entry name" value="ZnF_BED_domain_contain"/>
</dbReference>
<organism evidence="3 4">
    <name type="scientific">Monopterus albus</name>
    <name type="common">Swamp eel</name>
    <dbReference type="NCBI Taxonomy" id="43700"/>
    <lineage>
        <taxon>Eukaryota</taxon>
        <taxon>Metazoa</taxon>
        <taxon>Chordata</taxon>
        <taxon>Craniata</taxon>
        <taxon>Vertebrata</taxon>
        <taxon>Euteleostomi</taxon>
        <taxon>Actinopterygii</taxon>
        <taxon>Neopterygii</taxon>
        <taxon>Teleostei</taxon>
        <taxon>Neoteleostei</taxon>
        <taxon>Acanthomorphata</taxon>
        <taxon>Anabantaria</taxon>
        <taxon>Synbranchiformes</taxon>
        <taxon>Synbranchidae</taxon>
        <taxon>Monopterus</taxon>
    </lineage>
</organism>
<keyword evidence="1" id="KW-0472">Membrane</keyword>
<dbReference type="AlphaFoldDB" id="A0A3Q3QX58"/>
<sequence length="556" mass="63409">DKCKKAIRYCGNTTNLHNTLNNMKKRTTNCKSKEERREILQTDPRLKFIILLFHLGDSPRAINITRSLAEMIAKDLQPLSVVEDEGFRNFVKTLDPHYRIPSRKNLMKGKIPALYEECHSRVKKCLDGANSVVLTTDMWTSRATEAYLTVSCHIIDENWQMQAYVLETCSFPGQHSAENICSELNRVTDEWANIVAAVRKAGWAHYPCFAHTLNLVVKDSIKALPDLLHIQQRCSAIVAFFHHSTRAAEKLKEVQNQLKFPEHKLIQSVETRWNSVFYMFERLLEQKEAVTTVLCLLGKTSLCLSEEDWSTITVSIEALKPFEEVTREISNEKHVSVSKVIPLVSLLLRSTASYECQGSKIAAELSAQCQRRFRGIETFYGLAVSTYLDARFKNLGFRDMANVESLKGRLITEIQLLRQSSTSSVSAADLRSILASQQHRTTGTDAIIEMRRYSEEKPIPRDQDPLLWWKINEPTFPSLSTLAKKHLGVIASSVPAERIFSKAGQLISQRRIVFCILSLCYVLWTVLVFCTSGLPYEHIFKLCCLTNSQKPFKNIR</sequence>
<keyword evidence="4" id="KW-1185">Reference proteome</keyword>
<reference evidence="3" key="1">
    <citation type="submission" date="2025-08" db="UniProtKB">
        <authorList>
            <consortium name="Ensembl"/>
        </authorList>
    </citation>
    <scope>IDENTIFICATION</scope>
</reference>
<feature type="domain" description="HAT C-terminal dimerisation" evidence="2">
    <location>
        <begin position="449"/>
        <end position="511"/>
    </location>
</feature>
<dbReference type="InterPro" id="IPR008906">
    <property type="entry name" value="HATC_C_dom"/>
</dbReference>
<dbReference type="Ensembl" id="ENSMALT00000022394.1">
    <property type="protein sequence ID" value="ENSMALP00000021971.1"/>
    <property type="gene ID" value="ENSMALG00000015347.1"/>
</dbReference>
<dbReference type="Gene3D" id="1.10.10.1070">
    <property type="entry name" value="Zinc finger, BED domain-containing"/>
    <property type="match status" value="1"/>
</dbReference>
<evidence type="ECO:0000313" key="3">
    <source>
        <dbReference type="Ensembl" id="ENSMALP00000021971.1"/>
    </source>
</evidence>
<evidence type="ECO:0000313" key="4">
    <source>
        <dbReference type="Proteomes" id="UP000261600"/>
    </source>
</evidence>
<dbReference type="SUPFAM" id="SSF140996">
    <property type="entry name" value="Hermes dimerisation domain"/>
    <property type="match status" value="1"/>
</dbReference>
<feature type="transmembrane region" description="Helical" evidence="1">
    <location>
        <begin position="512"/>
        <end position="536"/>
    </location>
</feature>
<dbReference type="Proteomes" id="UP000261600">
    <property type="component" value="Unplaced"/>
</dbReference>
<name>A0A3Q3QX58_MONAL</name>
<keyword evidence="1" id="KW-1133">Transmembrane helix</keyword>
<proteinExistence type="predicted"/>
<keyword evidence="1" id="KW-0812">Transmembrane</keyword>
<dbReference type="InterPro" id="IPR012337">
    <property type="entry name" value="RNaseH-like_sf"/>
</dbReference>
<dbReference type="PANTHER" id="PTHR46481">
    <property type="entry name" value="ZINC FINGER BED DOMAIN-CONTAINING PROTEIN 4"/>
    <property type="match status" value="1"/>
</dbReference>